<dbReference type="PROSITE" id="PS50092">
    <property type="entry name" value="TSP1"/>
    <property type="match status" value="2"/>
</dbReference>
<evidence type="ECO:0000313" key="8">
    <source>
        <dbReference type="Proteomes" id="UP000678499"/>
    </source>
</evidence>
<accession>A0A7R9GKN9</accession>
<dbReference type="Proteomes" id="UP000678499">
    <property type="component" value="Unassembled WGS sequence"/>
</dbReference>
<dbReference type="Pfam" id="PF08686">
    <property type="entry name" value="PLAC"/>
    <property type="match status" value="1"/>
</dbReference>
<organism evidence="7">
    <name type="scientific">Notodromas monacha</name>
    <dbReference type="NCBI Taxonomy" id="399045"/>
    <lineage>
        <taxon>Eukaryota</taxon>
        <taxon>Metazoa</taxon>
        <taxon>Ecdysozoa</taxon>
        <taxon>Arthropoda</taxon>
        <taxon>Crustacea</taxon>
        <taxon>Oligostraca</taxon>
        <taxon>Ostracoda</taxon>
        <taxon>Podocopa</taxon>
        <taxon>Podocopida</taxon>
        <taxon>Cypridocopina</taxon>
        <taxon>Cypridoidea</taxon>
        <taxon>Cyprididae</taxon>
        <taxon>Notodromas</taxon>
    </lineage>
</organism>
<keyword evidence="3" id="KW-0732">Signal</keyword>
<evidence type="ECO:0000256" key="4">
    <source>
        <dbReference type="ARBA" id="ARBA00022737"/>
    </source>
</evidence>
<dbReference type="Pfam" id="PF19030">
    <property type="entry name" value="TSP1_ADAMTS"/>
    <property type="match status" value="2"/>
</dbReference>
<dbReference type="PROSITE" id="PS50900">
    <property type="entry name" value="PLAC"/>
    <property type="match status" value="1"/>
</dbReference>
<dbReference type="OrthoDB" id="5781878at2759"/>
<evidence type="ECO:0000256" key="1">
    <source>
        <dbReference type="ARBA" id="ARBA00004613"/>
    </source>
</evidence>
<dbReference type="EMBL" id="CAJPEX010010071">
    <property type="protein sequence ID" value="CAG0924988.1"/>
    <property type="molecule type" value="Genomic_DNA"/>
</dbReference>
<proteinExistence type="predicted"/>
<evidence type="ECO:0000256" key="2">
    <source>
        <dbReference type="ARBA" id="ARBA00022525"/>
    </source>
</evidence>
<dbReference type="InterPro" id="IPR050439">
    <property type="entry name" value="ADAMTS_ADAMTS-like"/>
</dbReference>
<gene>
    <name evidence="7" type="ORF">NMOB1V02_LOCUS12440</name>
</gene>
<dbReference type="PANTHER" id="PTHR13723">
    <property type="entry name" value="ADAMTS A DISINTEGRIN AND METALLOPROTEASE WITH THROMBOSPONDIN MOTIFS PROTEASE"/>
    <property type="match status" value="1"/>
</dbReference>
<reference evidence="7" key="1">
    <citation type="submission" date="2020-11" db="EMBL/GenBank/DDBJ databases">
        <authorList>
            <person name="Tran Van P."/>
        </authorList>
    </citation>
    <scope>NUCLEOTIDE SEQUENCE</scope>
</reference>
<dbReference type="PANTHER" id="PTHR13723:SF281">
    <property type="entry name" value="PAPILIN"/>
    <property type="match status" value="1"/>
</dbReference>
<feature type="domain" description="PLAC" evidence="6">
    <location>
        <begin position="348"/>
        <end position="383"/>
    </location>
</feature>
<dbReference type="SUPFAM" id="SSF82895">
    <property type="entry name" value="TSP-1 type 1 repeat"/>
    <property type="match status" value="2"/>
</dbReference>
<feature type="compositionally biased region" description="Low complexity" evidence="5">
    <location>
        <begin position="325"/>
        <end position="338"/>
    </location>
</feature>
<dbReference type="EMBL" id="OA892108">
    <property type="protein sequence ID" value="CAD7284836.1"/>
    <property type="molecule type" value="Genomic_DNA"/>
</dbReference>
<evidence type="ECO:0000256" key="5">
    <source>
        <dbReference type="SAM" id="MobiDB-lite"/>
    </source>
</evidence>
<dbReference type="InterPro" id="IPR010909">
    <property type="entry name" value="PLAC"/>
</dbReference>
<keyword evidence="4" id="KW-0677">Repeat</keyword>
<name>A0A7R9GKN9_9CRUS</name>
<evidence type="ECO:0000256" key="3">
    <source>
        <dbReference type="ARBA" id="ARBA00022729"/>
    </source>
</evidence>
<sequence>MLGDWGECSKPCDSGVQERTWECKQRMTSMVIVNRPDHACNTRKPESTLRACLLRHCDAWVVGPWSECSASCGDGFKTREVTCGFGGNTNDSTGSWTAVCNMETRPEDTTNCSENACSSDRFVTLAHQEFVDNIKGWFVSDWDDSACTQPTSCQNDQKGAFRKRQVKCFGGDCDPEWKPKEETHCANTVSNISCSETQSSEKEFLWVTGTWTECSCESRKRERTAVCFDDEHGIVLDSQCPQEKKPRNSTDCSPEEMSHFGCLMNSHVVADEPFVAENSSPRSTQNFAARAEEEAIFHPVVERLIANEDLGNEDSIRNTQPGIRTSSSILTSTSTTSTAVPNEDDDSSGNACEDTARNCYMIYQARLCKYQVFKSGCCATCGL</sequence>
<evidence type="ECO:0000313" key="7">
    <source>
        <dbReference type="EMBL" id="CAD7284836.1"/>
    </source>
</evidence>
<feature type="region of interest" description="Disordered" evidence="5">
    <location>
        <begin position="312"/>
        <end position="350"/>
    </location>
</feature>
<dbReference type="SMART" id="SM00209">
    <property type="entry name" value="TSP1"/>
    <property type="match status" value="3"/>
</dbReference>
<dbReference type="Gene3D" id="2.20.100.10">
    <property type="entry name" value="Thrombospondin type-1 (TSP1) repeat"/>
    <property type="match status" value="2"/>
</dbReference>
<dbReference type="InterPro" id="IPR036383">
    <property type="entry name" value="TSP1_rpt_sf"/>
</dbReference>
<comment type="subcellular location">
    <subcellularLocation>
        <location evidence="1">Secreted</location>
    </subcellularLocation>
</comment>
<keyword evidence="8" id="KW-1185">Reference proteome</keyword>
<dbReference type="GO" id="GO:0005576">
    <property type="term" value="C:extracellular region"/>
    <property type="evidence" value="ECO:0007669"/>
    <property type="project" value="UniProtKB-SubCell"/>
</dbReference>
<protein>
    <recommendedName>
        <fullName evidence="6">PLAC domain-containing protein</fullName>
    </recommendedName>
</protein>
<dbReference type="AlphaFoldDB" id="A0A7R9GKN9"/>
<dbReference type="InterPro" id="IPR000884">
    <property type="entry name" value="TSP1_rpt"/>
</dbReference>
<keyword evidence="2" id="KW-0964">Secreted</keyword>
<evidence type="ECO:0000259" key="6">
    <source>
        <dbReference type="PROSITE" id="PS50900"/>
    </source>
</evidence>